<dbReference type="RefSeq" id="WP_270057776.1">
    <property type="nucleotide sequence ID" value="NZ_CP115149.1"/>
</dbReference>
<gene>
    <name evidence="1" type="ORF">O0235_06750</name>
</gene>
<evidence type="ECO:0000313" key="1">
    <source>
        <dbReference type="EMBL" id="WBL37263.1"/>
    </source>
</evidence>
<accession>A0ABY7MDG0</accession>
<reference evidence="1 2" key="1">
    <citation type="journal article" date="2023" name="ISME J.">
        <title>Thermophilic Dehalococcoidia with unusual traits shed light on an unexpected past.</title>
        <authorList>
            <person name="Palmer M."/>
            <person name="Covington J.K."/>
            <person name="Zhou E.M."/>
            <person name="Thomas S.C."/>
            <person name="Habib N."/>
            <person name="Seymour C.O."/>
            <person name="Lai D."/>
            <person name="Johnston J."/>
            <person name="Hashimi A."/>
            <person name="Jiao J.Y."/>
            <person name="Muok A.R."/>
            <person name="Liu L."/>
            <person name="Xian W.D."/>
            <person name="Zhi X.Y."/>
            <person name="Li M.M."/>
            <person name="Silva L.P."/>
            <person name="Bowen B.P."/>
            <person name="Louie K."/>
            <person name="Briegel A."/>
            <person name="Pett-Ridge J."/>
            <person name="Weber P.K."/>
            <person name="Tocheva E.I."/>
            <person name="Woyke T."/>
            <person name="Northen T.R."/>
            <person name="Mayali X."/>
            <person name="Li W.J."/>
            <person name="Hedlund B.P."/>
        </authorList>
    </citation>
    <scope>NUCLEOTIDE SEQUENCE [LARGE SCALE GENOMIC DNA]</scope>
    <source>
        <strain evidence="1 2">YIM 72310</strain>
    </source>
</reference>
<sequence>MLQPGQAAAGERFRAGEAAPGVVVERSYDVWQAVAPDFAAAVIGDARRLRPLFNWLARSGT</sequence>
<protein>
    <submittedName>
        <fullName evidence="1">Uncharacterized protein</fullName>
    </submittedName>
</protein>
<dbReference type="Proteomes" id="UP001212803">
    <property type="component" value="Chromosome"/>
</dbReference>
<evidence type="ECO:0000313" key="2">
    <source>
        <dbReference type="Proteomes" id="UP001212803"/>
    </source>
</evidence>
<organism evidence="1 2">
    <name type="scientific">Tepidiforma flava</name>
    <dbReference type="NCBI Taxonomy" id="3004094"/>
    <lineage>
        <taxon>Bacteria</taxon>
        <taxon>Bacillati</taxon>
        <taxon>Chloroflexota</taxon>
        <taxon>Tepidiformia</taxon>
        <taxon>Tepidiformales</taxon>
        <taxon>Tepidiformaceae</taxon>
        <taxon>Tepidiforma</taxon>
    </lineage>
</organism>
<proteinExistence type="predicted"/>
<dbReference type="EMBL" id="CP115149">
    <property type="protein sequence ID" value="WBL37263.1"/>
    <property type="molecule type" value="Genomic_DNA"/>
</dbReference>
<name>A0ABY7MDG0_9CHLR</name>
<keyword evidence="2" id="KW-1185">Reference proteome</keyword>